<evidence type="ECO:0000313" key="1">
    <source>
        <dbReference type="EMBL" id="SHL78712.1"/>
    </source>
</evidence>
<reference evidence="2" key="1">
    <citation type="submission" date="2016-11" db="EMBL/GenBank/DDBJ databases">
        <authorList>
            <person name="Varghese N."/>
            <person name="Submissions S."/>
        </authorList>
    </citation>
    <scope>NUCLEOTIDE SEQUENCE [LARGE SCALE GENOMIC DNA]</scope>
    <source>
        <strain evidence="2">CGMCC 1.2749</strain>
    </source>
</reference>
<sequence length="40" mass="4749">MKTYVSTFVILNEQKGNKQLIASKEKSNQMMCMRQKKNLR</sequence>
<dbReference type="EMBL" id="FRCL01000001">
    <property type="protein sequence ID" value="SHL78712.1"/>
    <property type="molecule type" value="Genomic_DNA"/>
</dbReference>
<proteinExistence type="predicted"/>
<dbReference type="AlphaFoldDB" id="A0A1M7DGV9"/>
<dbReference type="STRING" id="178356.SAMN05216269_101113"/>
<name>A0A1M7DGV9_9FLAO</name>
<evidence type="ECO:0000313" key="2">
    <source>
        <dbReference type="Proteomes" id="UP000184092"/>
    </source>
</evidence>
<protein>
    <submittedName>
        <fullName evidence="1">Uncharacterized protein</fullName>
    </submittedName>
</protein>
<accession>A0A1M7DGV9</accession>
<organism evidence="1 2">
    <name type="scientific">Flavobacterium xinjiangense</name>
    <dbReference type="NCBI Taxonomy" id="178356"/>
    <lineage>
        <taxon>Bacteria</taxon>
        <taxon>Pseudomonadati</taxon>
        <taxon>Bacteroidota</taxon>
        <taxon>Flavobacteriia</taxon>
        <taxon>Flavobacteriales</taxon>
        <taxon>Flavobacteriaceae</taxon>
        <taxon>Flavobacterium</taxon>
    </lineage>
</organism>
<gene>
    <name evidence="1" type="ORF">SAMN05216269_101113</name>
</gene>
<dbReference type="Proteomes" id="UP000184092">
    <property type="component" value="Unassembled WGS sequence"/>
</dbReference>
<keyword evidence="2" id="KW-1185">Reference proteome</keyword>